<dbReference type="RefSeq" id="XP_011399391.1">
    <property type="nucleotide sequence ID" value="XM_011401089.1"/>
</dbReference>
<gene>
    <name evidence="3" type="ORF">APUTEX25_001315</name>
    <name evidence="2" type="ORF">F751_2677</name>
</gene>
<feature type="domain" description="AB hydrolase-1" evidence="1">
    <location>
        <begin position="44"/>
        <end position="164"/>
    </location>
</feature>
<reference evidence="3" key="3">
    <citation type="submission" date="2018-10" db="EMBL/GenBank/DDBJ databases">
        <authorList>
            <person name="Hovde B."/>
            <person name="Zhang X."/>
        </authorList>
    </citation>
    <scope>NUCLEOTIDE SEQUENCE [LARGE SCALE GENOMIC DNA]</scope>
    <source>
        <strain evidence="3">UTEX 25</strain>
    </source>
</reference>
<dbReference type="KEGG" id="apro:F751_2677"/>
<dbReference type="InterPro" id="IPR000073">
    <property type="entry name" value="AB_hydrolase_1"/>
</dbReference>
<evidence type="ECO:0000313" key="2">
    <source>
        <dbReference type="EMBL" id="KFM26459.1"/>
    </source>
</evidence>
<dbReference type="InterPro" id="IPR029058">
    <property type="entry name" value="AB_hydrolase_fold"/>
</dbReference>
<organism evidence="2 4">
    <name type="scientific">Auxenochlorella protothecoides</name>
    <name type="common">Green microalga</name>
    <name type="synonym">Chlorella protothecoides</name>
    <dbReference type="NCBI Taxonomy" id="3075"/>
    <lineage>
        <taxon>Eukaryota</taxon>
        <taxon>Viridiplantae</taxon>
        <taxon>Chlorophyta</taxon>
        <taxon>core chlorophytes</taxon>
        <taxon>Trebouxiophyceae</taxon>
        <taxon>Chlorellales</taxon>
        <taxon>Chlorellaceae</taxon>
        <taxon>Auxenochlorella</taxon>
    </lineage>
</organism>
<dbReference type="EMBL" id="QOKY01000142">
    <property type="protein sequence ID" value="RMZ56468.1"/>
    <property type="molecule type" value="Genomic_DNA"/>
</dbReference>
<proteinExistence type="predicted"/>
<accession>A0A087SL55</accession>
<reference evidence="3" key="4">
    <citation type="submission" date="2018-11" db="EMBL/GenBank/DDBJ databases">
        <title>Characterization of plant carbon substrate utilization by Auxenochlorella protothecoides.</title>
        <authorList>
            <person name="Vogler B.W."/>
            <person name="Starkenburg S.R."/>
            <person name="Sudasinghe N."/>
            <person name="Schambach J.Y."/>
            <person name="Rollin J.A."/>
            <person name="Pattathil S."/>
            <person name="Barry A.N."/>
        </authorList>
    </citation>
    <scope>NUCLEOTIDE SEQUENCE [LARGE SCALE GENOMIC DNA]</scope>
    <source>
        <strain evidence="3">UTEX 25</strain>
    </source>
</reference>
<reference evidence="5" key="2">
    <citation type="journal article" date="2018" name="Algal Res.">
        <title>Characterization of plant carbon substrate utilization by Auxenochlorella protothecoides.</title>
        <authorList>
            <person name="Vogler B.W."/>
            <person name="Starkenburg S.R."/>
            <person name="Sudasinghe N."/>
            <person name="Schambach J.Y."/>
            <person name="Rollin J.A."/>
            <person name="Pattathil S."/>
            <person name="Barry A.N."/>
        </authorList>
    </citation>
    <scope>NUCLEOTIDE SEQUENCE [LARGE SCALE GENOMIC DNA]</scope>
    <source>
        <strain evidence="5">UTEX 25</strain>
    </source>
</reference>
<dbReference type="Proteomes" id="UP000028924">
    <property type="component" value="Unassembled WGS sequence"/>
</dbReference>
<dbReference type="SUPFAM" id="SSF53474">
    <property type="entry name" value="alpha/beta-Hydrolases"/>
    <property type="match status" value="1"/>
</dbReference>
<sequence>MHVPGLHVEELAVCSEEAGPAGLHPQAWVPLRLIRSAAAASPLPTVVLLHYTSGNMTGMAPQAAVLARRGYLVVCIDLRYHGRRNFSRLDDFAAYQAALVAAWHGSGERPFLLDNVWDLMVVADYLVQSRTDVDPSRIAAIGVSLGGMHAWLWAAADARVAAAVPLIAIQSFRYAIEENCYHGRVSSIPQVFQVAAKDLGKEAVDAEVVAVVWERLTPGLVDAYDAPASLPIIAPRPLLVVCGQADPRCVIDGVYSSMQAAVEAYAAAGAEDAVDLIVEEGVGHVCTPTMWTAAFDWLDEKLQKA</sequence>
<dbReference type="GeneID" id="23614068"/>
<evidence type="ECO:0000313" key="4">
    <source>
        <dbReference type="Proteomes" id="UP000028924"/>
    </source>
</evidence>
<name>A0A087SL55_AUXPR</name>
<keyword evidence="4" id="KW-1185">Reference proteome</keyword>
<dbReference type="OrthoDB" id="2152248at2759"/>
<dbReference type="EMBL" id="KL662128">
    <property type="protein sequence ID" value="KFM26459.1"/>
    <property type="molecule type" value="Genomic_DNA"/>
</dbReference>
<dbReference type="eggNOG" id="ENOG502QVWM">
    <property type="taxonomic scope" value="Eukaryota"/>
</dbReference>
<protein>
    <recommendedName>
        <fullName evidence="1">AB hydrolase-1 domain-containing protein</fullName>
    </recommendedName>
</protein>
<dbReference type="Proteomes" id="UP000279271">
    <property type="component" value="Unassembled WGS sequence"/>
</dbReference>
<dbReference type="Pfam" id="PF00561">
    <property type="entry name" value="Abhydrolase_1"/>
    <property type="match status" value="1"/>
</dbReference>
<dbReference type="PANTHER" id="PTHR47381">
    <property type="entry name" value="ALPHA/BETA-HYDROLASES SUPERFAMILY PROTEIN"/>
    <property type="match status" value="1"/>
</dbReference>
<dbReference type="PANTHER" id="PTHR47381:SF3">
    <property type="entry name" value="ALPHA_BETA-HYDROLASES SUPERFAMILY PROTEIN"/>
    <property type="match status" value="1"/>
</dbReference>
<evidence type="ECO:0000313" key="5">
    <source>
        <dbReference type="Proteomes" id="UP000279271"/>
    </source>
</evidence>
<evidence type="ECO:0000259" key="1">
    <source>
        <dbReference type="Pfam" id="PF00561"/>
    </source>
</evidence>
<evidence type="ECO:0000313" key="3">
    <source>
        <dbReference type="EMBL" id="RMZ56468.1"/>
    </source>
</evidence>
<reference evidence="2 4" key="1">
    <citation type="journal article" date="2014" name="BMC Genomics">
        <title>Oil accumulation mechanisms of the oleaginous microalga Chlorella protothecoides revealed through its genome, transcriptomes, and proteomes.</title>
        <authorList>
            <person name="Gao C."/>
            <person name="Wang Y."/>
            <person name="Shen Y."/>
            <person name="Yan D."/>
            <person name="He X."/>
            <person name="Dai J."/>
            <person name="Wu Q."/>
        </authorList>
    </citation>
    <scope>NUCLEOTIDE SEQUENCE [LARGE SCALE GENOMIC DNA]</scope>
    <source>
        <strain evidence="2 4">0710</strain>
    </source>
</reference>
<dbReference type="Gene3D" id="3.40.50.1820">
    <property type="entry name" value="alpha/beta hydrolase"/>
    <property type="match status" value="1"/>
</dbReference>
<dbReference type="STRING" id="3075.A0A087SL55"/>
<dbReference type="AlphaFoldDB" id="A0A087SL55"/>